<dbReference type="PRINTS" id="PR00038">
    <property type="entry name" value="HTHLUXR"/>
</dbReference>
<evidence type="ECO:0000259" key="3">
    <source>
        <dbReference type="PROSITE" id="PS51832"/>
    </source>
</evidence>
<dbReference type="SMART" id="SM00421">
    <property type="entry name" value="HTH_LUXR"/>
    <property type="match status" value="1"/>
</dbReference>
<dbReference type="InterPro" id="IPR037522">
    <property type="entry name" value="HD_GYP_dom"/>
</dbReference>
<keyword evidence="5" id="KW-1185">Reference proteome</keyword>
<reference evidence="4 5" key="1">
    <citation type="submission" date="2019-01" db="EMBL/GenBank/DDBJ databases">
        <title>Nocardioides guangzhouensis sp. nov., an actinobacterium isolated from soil.</title>
        <authorList>
            <person name="Fu Y."/>
            <person name="Cai Y."/>
            <person name="Lin Z."/>
            <person name="Chen P."/>
        </authorList>
    </citation>
    <scope>NUCLEOTIDE SEQUENCE [LARGE SCALE GENOMIC DNA]</scope>
    <source>
        <strain evidence="4 5">130</strain>
    </source>
</reference>
<dbReference type="InterPro" id="IPR016032">
    <property type="entry name" value="Sig_transdc_resp-reg_C-effctor"/>
</dbReference>
<dbReference type="CDD" id="cd00077">
    <property type="entry name" value="HDc"/>
    <property type="match status" value="1"/>
</dbReference>
<dbReference type="AlphaFoldDB" id="A0A4Q4Z2M3"/>
<dbReference type="GO" id="GO:0003677">
    <property type="term" value="F:DNA binding"/>
    <property type="evidence" value="ECO:0007669"/>
    <property type="project" value="InterPro"/>
</dbReference>
<feature type="domain" description="HTH luxR-type" evidence="2">
    <location>
        <begin position="444"/>
        <end position="509"/>
    </location>
</feature>
<evidence type="ECO:0000259" key="2">
    <source>
        <dbReference type="PROSITE" id="PS50043"/>
    </source>
</evidence>
<feature type="region of interest" description="Disordered" evidence="1">
    <location>
        <begin position="398"/>
        <end position="420"/>
    </location>
</feature>
<dbReference type="Gene3D" id="1.10.3210.10">
    <property type="entry name" value="Hypothetical protein af1432"/>
    <property type="match status" value="2"/>
</dbReference>
<dbReference type="Gene3D" id="1.10.10.10">
    <property type="entry name" value="Winged helix-like DNA-binding domain superfamily/Winged helix DNA-binding domain"/>
    <property type="match status" value="1"/>
</dbReference>
<dbReference type="CDD" id="cd06170">
    <property type="entry name" value="LuxR_C_like"/>
    <property type="match status" value="1"/>
</dbReference>
<organism evidence="4 5">
    <name type="scientific">Nocardioides guangzhouensis</name>
    <dbReference type="NCBI Taxonomy" id="2497878"/>
    <lineage>
        <taxon>Bacteria</taxon>
        <taxon>Bacillati</taxon>
        <taxon>Actinomycetota</taxon>
        <taxon>Actinomycetes</taxon>
        <taxon>Propionibacteriales</taxon>
        <taxon>Nocardioidaceae</taxon>
        <taxon>Nocardioides</taxon>
    </lineage>
</organism>
<dbReference type="Pfam" id="PF00196">
    <property type="entry name" value="GerE"/>
    <property type="match status" value="1"/>
</dbReference>
<dbReference type="PANTHER" id="PTHR45228">
    <property type="entry name" value="CYCLIC DI-GMP PHOSPHODIESTERASE TM_0186-RELATED"/>
    <property type="match status" value="1"/>
</dbReference>
<evidence type="ECO:0000256" key="1">
    <source>
        <dbReference type="SAM" id="MobiDB-lite"/>
    </source>
</evidence>
<dbReference type="SUPFAM" id="SSF46894">
    <property type="entry name" value="C-terminal effector domain of the bipartite response regulators"/>
    <property type="match status" value="1"/>
</dbReference>
<gene>
    <name evidence="4" type="ORF">EKO23_24010</name>
</gene>
<dbReference type="PROSITE" id="PS50043">
    <property type="entry name" value="HTH_LUXR_2"/>
    <property type="match status" value="1"/>
</dbReference>
<sequence>MESRLRLVDLLAALSVATDLGMGQPPGTALRCCLLATGLARSRDLAEDDVRSVFLGTMLRHIGCTATAAVEVRVYGGNELVSRRAAQPADFGNPREMVRLTLSSGQGAGLRRPALIARSIRGDVRHGTEILLSVCDAASVLAGRLGLAPEVQDCVAQQFERWDGKGPRRLAQDEVSLPARVGDVATQAVLFLDAEGPDAAVAMVEQRAGGWFDPEVAAAFGRVGLGLMDELSAVDPWSALLEAEPRPVEYIGEPDLDRVARCFADMVDLKSSYTVGHSAEVARLAEGAARSLGLPEPDVVDLRRAAMLHDLGKVGVSSVVWEKTGQLTRTEWEQVRLHPYHTERILACSASLAPVARIAGLHHERMDGSGYHHGLRGAAIPVAARVLAAAVAFRTATEDRPHRQARTREEAAEHVTQDATSGGLDADCVAAVIEAAGQPRPRVRRQWPAGLSDREVEVLRLVARGLSNHQIAKRLVISRRTAEHHVQHIYAKIGHPTRAAATLFAMEHDLLNS</sequence>
<evidence type="ECO:0000313" key="5">
    <source>
        <dbReference type="Proteomes" id="UP000295198"/>
    </source>
</evidence>
<accession>A0A4Q4Z2M3</accession>
<dbReference type="GO" id="GO:0006355">
    <property type="term" value="P:regulation of DNA-templated transcription"/>
    <property type="evidence" value="ECO:0007669"/>
    <property type="project" value="InterPro"/>
</dbReference>
<feature type="domain" description="HD-GYP" evidence="3">
    <location>
        <begin position="252"/>
        <end position="448"/>
    </location>
</feature>
<comment type="caution">
    <text evidence="4">The sequence shown here is derived from an EMBL/GenBank/DDBJ whole genome shotgun (WGS) entry which is preliminary data.</text>
</comment>
<dbReference type="InterPro" id="IPR036388">
    <property type="entry name" value="WH-like_DNA-bd_sf"/>
</dbReference>
<dbReference type="Pfam" id="PF13487">
    <property type="entry name" value="HD_5"/>
    <property type="match status" value="1"/>
</dbReference>
<feature type="compositionally biased region" description="Basic and acidic residues" evidence="1">
    <location>
        <begin position="398"/>
        <end position="416"/>
    </location>
</feature>
<dbReference type="InterPro" id="IPR052020">
    <property type="entry name" value="Cyclic_di-GMP/3'3'-cGAMP_PDE"/>
</dbReference>
<dbReference type="SUPFAM" id="SSF109604">
    <property type="entry name" value="HD-domain/PDEase-like"/>
    <property type="match status" value="1"/>
</dbReference>
<dbReference type="OrthoDB" id="9802066at2"/>
<dbReference type="SMART" id="SM00471">
    <property type="entry name" value="HDc"/>
    <property type="match status" value="1"/>
</dbReference>
<name>A0A4Q4Z2M3_9ACTN</name>
<dbReference type="InterPro" id="IPR000792">
    <property type="entry name" value="Tscrpt_reg_LuxR_C"/>
</dbReference>
<protein>
    <submittedName>
        <fullName evidence="4">HD domain-containing protein</fullName>
    </submittedName>
</protein>
<dbReference type="EMBL" id="SDKM01000077">
    <property type="protein sequence ID" value="RYP81146.1"/>
    <property type="molecule type" value="Genomic_DNA"/>
</dbReference>
<proteinExistence type="predicted"/>
<evidence type="ECO:0000313" key="4">
    <source>
        <dbReference type="EMBL" id="RYP81146.1"/>
    </source>
</evidence>
<dbReference type="InterPro" id="IPR003607">
    <property type="entry name" value="HD/PDEase_dom"/>
</dbReference>
<dbReference type="Proteomes" id="UP000295198">
    <property type="component" value="Unassembled WGS sequence"/>
</dbReference>
<dbReference type="PROSITE" id="PS51832">
    <property type="entry name" value="HD_GYP"/>
    <property type="match status" value="1"/>
</dbReference>